<dbReference type="AlphaFoldDB" id="F4T198"/>
<evidence type="ECO:0000313" key="1">
    <source>
        <dbReference type="EMBL" id="EGI15543.1"/>
    </source>
</evidence>
<accession>F4T198</accession>
<dbReference type="HOGENOM" id="CLU_2245834_0_0_6"/>
<dbReference type="EMBL" id="GL883912">
    <property type="protein sequence ID" value="EGI15543.1"/>
    <property type="molecule type" value="Genomic_DNA"/>
</dbReference>
<gene>
    <name evidence="1" type="ORF">ECIG_02180</name>
</gene>
<reference evidence="1 2" key="1">
    <citation type="submission" date="2010-01" db="EMBL/GenBank/DDBJ databases">
        <title>The Genome Sequence of Escherichia coli M605.</title>
        <authorList>
            <consortium name="The Broad Institute Genome Sequencing Platform"/>
            <consortium name="The Broad Institute Genome Sequencing Center for Infectious Disease"/>
            <person name="Feldgarden M."/>
            <person name="Gordon D.M."/>
            <person name="Johnson J.R."/>
            <person name="Johnston B.D."/>
            <person name="Young S."/>
            <person name="Zeng Q."/>
            <person name="Koehrsen M."/>
            <person name="Alvarado L."/>
            <person name="Berlin A.M."/>
            <person name="Borenstein D."/>
            <person name="Chapman S.B."/>
            <person name="Chen Z."/>
            <person name="Engels R."/>
            <person name="Freedman E."/>
            <person name="Gellesch M."/>
            <person name="Goldberg J."/>
            <person name="Griggs A."/>
            <person name="Gujja S."/>
            <person name="Heilman E.R."/>
            <person name="Heiman D.I."/>
            <person name="Hepburn T.A."/>
            <person name="Howarth C."/>
            <person name="Jen D."/>
            <person name="Larson L."/>
            <person name="Lewis B."/>
            <person name="Mehta T."/>
            <person name="Park D."/>
            <person name="Pearson M."/>
            <person name="Richards J."/>
            <person name="Roberts A."/>
            <person name="Saif S."/>
            <person name="Shea T.D."/>
            <person name="Shenoy N."/>
            <person name="Sisk P."/>
            <person name="Stolte C."/>
            <person name="Sykes S.N."/>
            <person name="Walk T."/>
            <person name="White J."/>
            <person name="Yandava C."/>
            <person name="Haas B."/>
            <person name="Henn M.R."/>
            <person name="Nusbaum C."/>
            <person name="Birren B."/>
        </authorList>
    </citation>
    <scope>NUCLEOTIDE SEQUENCE [LARGE SCALE GENOMIC DNA]</scope>
    <source>
        <strain evidence="1 2">M605</strain>
    </source>
</reference>
<organism evidence="1 2">
    <name type="scientific">Escherichia coli M605</name>
    <dbReference type="NCBI Taxonomy" id="656417"/>
    <lineage>
        <taxon>Bacteria</taxon>
        <taxon>Pseudomonadati</taxon>
        <taxon>Pseudomonadota</taxon>
        <taxon>Gammaproteobacteria</taxon>
        <taxon>Enterobacterales</taxon>
        <taxon>Enterobacteriaceae</taxon>
        <taxon>Escherichia</taxon>
    </lineage>
</organism>
<dbReference type="Proteomes" id="UP000004710">
    <property type="component" value="Unassembled WGS sequence"/>
</dbReference>
<protein>
    <submittedName>
        <fullName evidence="1">Putative lipopolysaccharide biosynthesis glycosyltransferase WbbL</fullName>
    </submittedName>
</protein>
<name>F4T198_ECOLX</name>
<proteinExistence type="predicted"/>
<dbReference type="RefSeq" id="WP_001311923.1">
    <property type="nucleotide sequence ID" value="NZ_GL883912.1"/>
</dbReference>
<sequence length="104" mass="12102">MLYIAIVSHGHFEIINELNCISKLSALDDVQIIVKDNLGEIKLKEYCKKYNIMYFDDKKGLGFGANNNFIFNKICHDANDNDYFLVMNPDVFIECDELLKFKKI</sequence>
<dbReference type="InterPro" id="IPR029044">
    <property type="entry name" value="Nucleotide-diphossugar_trans"/>
</dbReference>
<keyword evidence="1" id="KW-0808">Transferase</keyword>
<dbReference type="Gene3D" id="3.90.550.10">
    <property type="entry name" value="Spore Coat Polysaccharide Biosynthesis Protein SpsA, Chain A"/>
    <property type="match status" value="1"/>
</dbReference>
<evidence type="ECO:0000313" key="2">
    <source>
        <dbReference type="Proteomes" id="UP000004710"/>
    </source>
</evidence>
<dbReference type="SUPFAM" id="SSF53448">
    <property type="entry name" value="Nucleotide-diphospho-sugar transferases"/>
    <property type="match status" value="1"/>
</dbReference>
<dbReference type="GO" id="GO:0016740">
    <property type="term" value="F:transferase activity"/>
    <property type="evidence" value="ECO:0007669"/>
    <property type="project" value="UniProtKB-KW"/>
</dbReference>